<dbReference type="InterPro" id="IPR058620">
    <property type="entry name" value="YtrI_C"/>
</dbReference>
<gene>
    <name evidence="4" type="ORF">AS180_11950</name>
</gene>
<organism evidence="4 5">
    <name type="scientific">Priestia veravalensis</name>
    <dbReference type="NCBI Taxonomy" id="1414648"/>
    <lineage>
        <taxon>Bacteria</taxon>
        <taxon>Bacillati</taxon>
        <taxon>Bacillota</taxon>
        <taxon>Bacilli</taxon>
        <taxon>Bacillales</taxon>
        <taxon>Bacillaceae</taxon>
        <taxon>Priestia</taxon>
    </lineage>
</organism>
<evidence type="ECO:0000259" key="3">
    <source>
        <dbReference type="Pfam" id="PF26347"/>
    </source>
</evidence>
<accession>A0A0V8JKX9</accession>
<keyword evidence="2" id="KW-1133">Transmembrane helix</keyword>
<dbReference type="RefSeq" id="WP_061784953.1">
    <property type="nucleotide sequence ID" value="NZ_KQ758654.1"/>
</dbReference>
<dbReference type="Pfam" id="PF26347">
    <property type="entry name" value="YtrI_sporulation"/>
    <property type="match status" value="1"/>
</dbReference>
<dbReference type="EMBL" id="LNQP01000039">
    <property type="protein sequence ID" value="KSU87625.1"/>
    <property type="molecule type" value="Genomic_DNA"/>
</dbReference>
<proteinExistence type="predicted"/>
<protein>
    <submittedName>
        <fullName evidence="4">DNA repair protein</fullName>
    </submittedName>
</protein>
<reference evidence="4 5" key="1">
    <citation type="submission" date="2015-11" db="EMBL/GenBank/DDBJ databases">
        <title>Bacillus caseinolyticus sp nov.</title>
        <authorList>
            <person name="Dastager S.G."/>
            <person name="Mawlankar R."/>
        </authorList>
    </citation>
    <scope>NUCLEOTIDE SEQUENCE [LARGE SCALE GENOMIC DNA]</scope>
    <source>
        <strain evidence="4 5">SGD-V-76</strain>
    </source>
</reference>
<sequence>MRVPNKRLYKRSDLERFFAGLVIGAIISWGVFLIIYGELQHEQTKSLVQLEQKLERAEKNSLIWQEDVRELNKKMKKNILIQEVKVNLTNTKQYKLGSLTSYHLQASVEEEALHLIAQDIESAYDARNVLKKAIENKKYEFDKMIYEVEVHQIYFYTTLSIEIRIKKVEKVM</sequence>
<dbReference type="NCBIfam" id="NF041479">
    <property type="entry name" value="spor_membprot_YtrI"/>
    <property type="match status" value="1"/>
</dbReference>
<dbReference type="GeneID" id="93683994"/>
<feature type="transmembrane region" description="Helical" evidence="2">
    <location>
        <begin position="17"/>
        <end position="36"/>
    </location>
</feature>
<keyword evidence="1" id="KW-0175">Coiled coil</keyword>
<evidence type="ECO:0000313" key="4">
    <source>
        <dbReference type="EMBL" id="KSU87625.1"/>
    </source>
</evidence>
<name>A0A0V8JKX9_9BACI</name>
<comment type="caution">
    <text evidence="4">The sequence shown here is derived from an EMBL/GenBank/DDBJ whole genome shotgun (WGS) entry which is preliminary data.</text>
</comment>
<keyword evidence="2" id="KW-0812">Transmembrane</keyword>
<evidence type="ECO:0000256" key="2">
    <source>
        <dbReference type="SAM" id="Phobius"/>
    </source>
</evidence>
<evidence type="ECO:0000256" key="1">
    <source>
        <dbReference type="SAM" id="Coils"/>
    </source>
</evidence>
<keyword evidence="5" id="KW-1185">Reference proteome</keyword>
<feature type="domain" description="Sporulation membrane protein YtrI C-terminal" evidence="3">
    <location>
        <begin position="82"/>
        <end position="166"/>
    </location>
</feature>
<keyword evidence="2" id="KW-0472">Membrane</keyword>
<evidence type="ECO:0000313" key="5">
    <source>
        <dbReference type="Proteomes" id="UP000053681"/>
    </source>
</evidence>
<dbReference type="Proteomes" id="UP000053681">
    <property type="component" value="Unassembled WGS sequence"/>
</dbReference>
<dbReference type="InterPro" id="IPR048198">
    <property type="entry name" value="YtrI"/>
</dbReference>
<dbReference type="AlphaFoldDB" id="A0A0V8JKX9"/>
<feature type="coiled-coil region" evidence="1">
    <location>
        <begin position="40"/>
        <end position="74"/>
    </location>
</feature>